<evidence type="ECO:0000313" key="2">
    <source>
        <dbReference type="Proteomes" id="UP001169713"/>
    </source>
</evidence>
<evidence type="ECO:0000313" key="1">
    <source>
        <dbReference type="EMBL" id="MDO6360620.1"/>
    </source>
</evidence>
<reference evidence="1" key="1">
    <citation type="submission" date="2023-07" db="EMBL/GenBank/DDBJ databases">
        <title>Whole Genome Sequencing of Colonoscopy isolates.</title>
        <authorList>
            <person name="Surve S.V."/>
            <person name="Valls R.A."/>
            <person name="Barrak K.E."/>
            <person name="Gardner T.B."/>
            <person name="O'Toole G.A."/>
        </authorList>
    </citation>
    <scope>NUCLEOTIDE SEQUENCE</scope>
    <source>
        <strain evidence="1">GP0003</strain>
    </source>
</reference>
<dbReference type="RefSeq" id="WP_008470295.1">
    <property type="nucleotide sequence ID" value="NZ_JADMRU010000017.1"/>
</dbReference>
<proteinExistence type="predicted"/>
<name>A0ABD4ZYN6_9LACO</name>
<dbReference type="GeneID" id="82848066"/>
<comment type="caution">
    <text evidence="1">The sequence shown here is derived from an EMBL/GenBank/DDBJ whole genome shotgun (WGS) entry which is preliminary data.</text>
</comment>
<protein>
    <submittedName>
        <fullName evidence="1">RelB</fullName>
    </submittedName>
</protein>
<sequence length="89" mass="9856">MDNMIVRNSSASTRVSKSVKDKAIKNLAKRGITLSEFLRFAVGKAADDDIELLNFLDTPEALQGKSEVENGNIEKIGSLDDLDKWMDNL</sequence>
<dbReference type="EMBL" id="JAUONS010000001">
    <property type="protein sequence ID" value="MDO6360620.1"/>
    <property type="molecule type" value="Genomic_DNA"/>
</dbReference>
<accession>A0ABD4ZYN6</accession>
<dbReference type="AlphaFoldDB" id="A0ABD4ZYN6"/>
<organism evidence="1 2">
    <name type="scientific">Lactobacillus paragasseri</name>
    <dbReference type="NCBI Taxonomy" id="2107999"/>
    <lineage>
        <taxon>Bacteria</taxon>
        <taxon>Bacillati</taxon>
        <taxon>Bacillota</taxon>
        <taxon>Bacilli</taxon>
        <taxon>Lactobacillales</taxon>
        <taxon>Lactobacillaceae</taxon>
        <taxon>Lactobacillus</taxon>
    </lineage>
</organism>
<dbReference type="Proteomes" id="UP001169713">
    <property type="component" value="Unassembled WGS sequence"/>
</dbReference>
<gene>
    <name evidence="1" type="ORF">Q4436_00610</name>
</gene>